<proteinExistence type="predicted"/>
<sequence>MKKILISILFLIPFIIFSQEKSSHNYYWNIYDANETIVAAKNCYVREMPSIQSNLLDSLQLGKKIKVLRTTENDLKIKGLNVSWVAIEYENNIGKLVQGFLWKGFLAVGFSKSADYTYLTAIDKIETVKDADGFEKNSVSISVKILDSENAVVGQKTITKNLDGSYFFQNKTIGSLGLTNLENIYRISFSGEACGIPTLYYYFGWNGKSFVMLPEKQEVGDAGVYYYSENFVFPKETGGKPDLIVKQIEEGEYDQDSEKDNTYLLKISKWTETYKWNGENAVFISKSKPVKSSKRE</sequence>
<dbReference type="EMBL" id="JALNUB010000005">
    <property type="protein sequence ID" value="MCK8142214.1"/>
    <property type="molecule type" value="Genomic_DNA"/>
</dbReference>
<dbReference type="RefSeq" id="WP_248428404.1">
    <property type="nucleotide sequence ID" value="NZ_JALNUB010000005.1"/>
</dbReference>
<reference evidence="1" key="1">
    <citation type="submission" date="2022-04" db="EMBL/GenBank/DDBJ databases">
        <title>Flavobacterium pygoscelis sp. nov. isolated from Chinstrap chick (Pygoscelis antarcticus).</title>
        <authorList>
            <person name="Irgang R."/>
            <person name="Poblete-Morales M."/>
            <person name="Avendano-Herrera R."/>
        </authorList>
    </citation>
    <scope>NUCLEOTIDE SEQUENCE</scope>
    <source>
        <strain evidence="1">I-SCBP12n</strain>
    </source>
</reference>
<evidence type="ECO:0000313" key="1">
    <source>
        <dbReference type="EMBL" id="MCK8142214.1"/>
    </source>
</evidence>
<name>A0A9X1XSE2_9FLAO</name>
<protein>
    <recommendedName>
        <fullName evidence="3">SH3 domain-containing protein</fullName>
    </recommendedName>
</protein>
<dbReference type="Gene3D" id="2.30.30.40">
    <property type="entry name" value="SH3 Domains"/>
    <property type="match status" value="1"/>
</dbReference>
<accession>A0A9X1XSE2</accession>
<evidence type="ECO:0000313" key="2">
    <source>
        <dbReference type="Proteomes" id="UP001139260"/>
    </source>
</evidence>
<evidence type="ECO:0008006" key="3">
    <source>
        <dbReference type="Google" id="ProtNLM"/>
    </source>
</evidence>
<dbReference type="Proteomes" id="UP001139260">
    <property type="component" value="Unassembled WGS sequence"/>
</dbReference>
<dbReference type="AlphaFoldDB" id="A0A9X1XSE2"/>
<keyword evidence="2" id="KW-1185">Reference proteome</keyword>
<organism evidence="1 2">
    <name type="scientific">Flavobacterium pygoscelis</name>
    <dbReference type="NCBI Taxonomy" id="2893176"/>
    <lineage>
        <taxon>Bacteria</taxon>
        <taxon>Pseudomonadati</taxon>
        <taxon>Bacteroidota</taxon>
        <taxon>Flavobacteriia</taxon>
        <taxon>Flavobacteriales</taxon>
        <taxon>Flavobacteriaceae</taxon>
        <taxon>Flavobacterium</taxon>
    </lineage>
</organism>
<comment type="caution">
    <text evidence="1">The sequence shown here is derived from an EMBL/GenBank/DDBJ whole genome shotgun (WGS) entry which is preliminary data.</text>
</comment>
<gene>
    <name evidence="1" type="ORF">MW871_09965</name>
</gene>